<dbReference type="GO" id="GO:0015031">
    <property type="term" value="P:protein transport"/>
    <property type="evidence" value="ECO:0007669"/>
    <property type="project" value="UniProtKB-KW"/>
</dbReference>
<dbReference type="InterPro" id="IPR056457">
    <property type="entry name" value="DOP1_C"/>
</dbReference>
<evidence type="ECO:0000256" key="1">
    <source>
        <dbReference type="ARBA" id="ARBA00004395"/>
    </source>
</evidence>
<evidence type="ECO:0000256" key="7">
    <source>
        <dbReference type="SAM" id="MobiDB-lite"/>
    </source>
</evidence>
<dbReference type="InterPro" id="IPR040314">
    <property type="entry name" value="DOP1"/>
</dbReference>
<dbReference type="InterPro" id="IPR007249">
    <property type="entry name" value="DOP1_N"/>
</dbReference>
<evidence type="ECO:0000256" key="4">
    <source>
        <dbReference type="ARBA" id="ARBA00023034"/>
    </source>
</evidence>
<dbReference type="GO" id="GO:0005768">
    <property type="term" value="C:endosome"/>
    <property type="evidence" value="ECO:0007669"/>
    <property type="project" value="TreeGrafter"/>
</dbReference>
<keyword evidence="4" id="KW-0333">Golgi apparatus</keyword>
<feature type="domain" description="DOP1-like C-terminal" evidence="10">
    <location>
        <begin position="1381"/>
        <end position="1841"/>
    </location>
</feature>
<dbReference type="GO" id="GO:0006895">
    <property type="term" value="P:Golgi to endosome transport"/>
    <property type="evidence" value="ECO:0007669"/>
    <property type="project" value="InterPro"/>
</dbReference>
<feature type="domain" description="DOP1 N-terminal" evidence="8">
    <location>
        <begin position="25"/>
        <end position="353"/>
    </location>
</feature>
<keyword evidence="12" id="KW-1185">Reference proteome</keyword>
<evidence type="ECO:0000256" key="2">
    <source>
        <dbReference type="ARBA" id="ARBA00022448"/>
    </source>
</evidence>
<dbReference type="GO" id="GO:0000139">
    <property type="term" value="C:Golgi membrane"/>
    <property type="evidence" value="ECO:0007669"/>
    <property type="project" value="UniProtKB-SubCell"/>
</dbReference>
<name>A0AA39R684_9LECA</name>
<evidence type="ECO:0000259" key="9">
    <source>
        <dbReference type="Pfam" id="PF24597"/>
    </source>
</evidence>
<sequence length="1866" mass="207470">MPATAPQALRPDSPAGPEERLNRKDKSYRRYASNVERALSVFDSALQEWADYIAFLGRLLKALQSKPPDTTDIPHKALVAKRLAQCLDQNLPSGVHQKTLEIYAYIFSVLDRDSLSRDLLLYLPGLSPTLSFASLSVKPSLLSLFETFIVQLNPSILRSALKAVVLALLPGLEEETSEEFERTLALLNRFRRAVGQNLDTNAASPHFSGDQCFWQSLFLSSITSPSRRQGALAYLTRELPRVGGPTDYWSTSVQDGPGKGGLRHLPPEVEAVTSPEPGLLIRCFAAGLHDEQLLIQRGFLDLLVTHLPLHSAVLQEQVSTKDLQLLVAAAASVVARREMSLNRRLWAWFLGPQASTETDEQGQSPPLSPNPGTNSEIIKRTGKMSQSDYFEKFGLNPLINSILSLIADDTLTSSEKARPFRICLSLMDRWEIGGLVVPRIFRPAMESIWRYQGVAPSKEAFAEVLRSASVFFDGIESGLIWAELNQIMINDLGGRQDDGSNAKQPLNSMENANTQSLSELTAESRLDLALFIITKFNIREEEMLALHIPLATLVLLISIQAWRETPKTLKAFKVAIQLLDLIPLRALTTDSERGSRSGGVSSRKQSPKDSQHILGDIELFYQKLRNGSEAPPPMHTAELTQMLLQLASQIVIRGLSGPVEHLERALSFLDKLTRKSSALDEQDNEEIMSSLLRASKHLSVKGGDTVAFHTIASLVFALELMSNITPSDIWDLDHRVRQILPALLMCLWEYTSPSWPRHSVEAVRCIWRVHAISPDSQLMEASIATLIFQDENGMKHQMIELEGARRFAAIWAHSSSSSTLSTDRRASLGRSTRTLDGKQASNFSDPLLLARPLLLLLDTLSEPKSKVFMFVLSWLQSLSGIEKILDLLFFHLDATKYLVQQTPSGDTASKLSDFLYYLQTILNLVTYSTENIWASLAGPINSASLLIDLPPGKMGPDEGEPRVSNQVYLSHVCMRILEVARQEPDDTHEDISTLRQTSVLLLQQMLSGPPAAVIVEMSLDEHLIDMLSWSVDQADLMLQVPLMDLILTFLKKQSAKRDAASNTQRRTSSRETMRSPSQISLSTDRSEKDPSTSEQWVPPQGLLDCLILGISSPNCHPILDVWIHLLEECLPYFTGNAFQTIMPLVDCFSKSIESVFQGLRAVFESTSSSRPNTGESITILNALLNGLEQVLARAHDRLIQEEGHAAPLRSPEQPQGFFGNMVSGVFAPEGQKSRSASANNRLTVLLCFKDAVRVSFSMWSWGDVGLGSSPRDTAASASFNYTSLRLRNRTRRILEHLFAAEPLECLETLVEFWHGAESSGGLAQSNTVFNLLHALEASRPKNTIPALFNAIYSRTNPNVLDPMRKSTLTSDLSDVSLTTCLLAYTKSMEDDALDEIWTDCMTFLRDVLGNPLPQRQTIPLLLVFTAILGEKIDNTNFGEQRKMRRDIGELFVRLLAATFTIKPLAFPNDLPATPNGEKGADETRNHHIPDDVVAIIASIMPNLSRVLVDTDRIAAAITTISTQVLIPTLRWKTFPRNVTKSTLDILKSMSRIPEASKTWKKDVAEAFNDARFFNEESLKLVQEGWMPVLRQWALSDKDRMPELLSRLSPPTSAGIVFGVGASSARLDADRKTQLNLRRMALLMLSADNDSFIVSIGSLQEKLVDLMTATVASSPSSTTRAEVYMVLRALVLKNTSVHLGSLWPVVNTELYDALSSLNPTDKHDTINTLCVLQAAKLLDTLLTTSPDDFQMREWLFITDTIDAVYRPPHWRPVALADKLAETLDMEAGEPQSATIPFANVPHGRKPLLTWDAIKDISREDLIDKVLRPFLRQLSINSFESTYRMEASDWNACCDDLVHDLFDSSTLV</sequence>
<dbReference type="PANTHER" id="PTHR14042:SF24">
    <property type="entry name" value="PROTEIN DOPEY-1 HOMOLOG"/>
    <property type="match status" value="1"/>
</dbReference>
<dbReference type="GO" id="GO:0005829">
    <property type="term" value="C:cytosol"/>
    <property type="evidence" value="ECO:0007669"/>
    <property type="project" value="GOC"/>
</dbReference>
<gene>
    <name evidence="11" type="ORF">JMJ35_002225</name>
</gene>
<dbReference type="InterPro" id="IPR056458">
    <property type="entry name" value="TPR_DOP1_M"/>
</dbReference>
<evidence type="ECO:0000256" key="5">
    <source>
        <dbReference type="ARBA" id="ARBA00023136"/>
    </source>
</evidence>
<dbReference type="Pfam" id="PF24597">
    <property type="entry name" value="TPR_DOP1_M"/>
    <property type="match status" value="1"/>
</dbReference>
<feature type="region of interest" description="Disordered" evidence="7">
    <location>
        <begin position="356"/>
        <end position="375"/>
    </location>
</feature>
<evidence type="ECO:0000259" key="8">
    <source>
        <dbReference type="Pfam" id="PF04118"/>
    </source>
</evidence>
<organism evidence="11 12">
    <name type="scientific">Cladonia borealis</name>
    <dbReference type="NCBI Taxonomy" id="184061"/>
    <lineage>
        <taxon>Eukaryota</taxon>
        <taxon>Fungi</taxon>
        <taxon>Dikarya</taxon>
        <taxon>Ascomycota</taxon>
        <taxon>Pezizomycotina</taxon>
        <taxon>Lecanoromycetes</taxon>
        <taxon>OSLEUM clade</taxon>
        <taxon>Lecanoromycetidae</taxon>
        <taxon>Lecanorales</taxon>
        <taxon>Lecanorineae</taxon>
        <taxon>Cladoniaceae</taxon>
        <taxon>Cladonia</taxon>
    </lineage>
</organism>
<dbReference type="Proteomes" id="UP001166286">
    <property type="component" value="Unassembled WGS sequence"/>
</dbReference>
<reference evidence="11" key="1">
    <citation type="submission" date="2023-03" db="EMBL/GenBank/DDBJ databases">
        <title>Complete genome of Cladonia borealis.</title>
        <authorList>
            <person name="Park H."/>
        </authorList>
    </citation>
    <scope>NUCLEOTIDE SEQUENCE</scope>
    <source>
        <strain evidence="11">ANT050790</strain>
    </source>
</reference>
<evidence type="ECO:0000259" key="10">
    <source>
        <dbReference type="Pfam" id="PF24598"/>
    </source>
</evidence>
<feature type="region of interest" description="Disordered" evidence="7">
    <location>
        <begin position="1058"/>
        <end position="1096"/>
    </location>
</feature>
<protein>
    <recommendedName>
        <fullName evidence="13">Dopey N-terminal domain-containing protein</fullName>
    </recommendedName>
</protein>
<feature type="domain" description="DOP1-like middle TPR" evidence="9">
    <location>
        <begin position="389"/>
        <end position="621"/>
    </location>
</feature>
<keyword evidence="5" id="KW-0472">Membrane</keyword>
<evidence type="ECO:0000313" key="11">
    <source>
        <dbReference type="EMBL" id="KAK0514846.1"/>
    </source>
</evidence>
<dbReference type="SUPFAM" id="SSF48371">
    <property type="entry name" value="ARM repeat"/>
    <property type="match status" value="1"/>
</dbReference>
<evidence type="ECO:0000256" key="6">
    <source>
        <dbReference type="ARBA" id="ARBA00046326"/>
    </source>
</evidence>
<dbReference type="Pfam" id="PF04118">
    <property type="entry name" value="Dopey_N"/>
    <property type="match status" value="1"/>
</dbReference>
<keyword evidence="3" id="KW-0653">Protein transport</keyword>
<dbReference type="GO" id="GO:0005802">
    <property type="term" value="C:trans-Golgi network"/>
    <property type="evidence" value="ECO:0007669"/>
    <property type="project" value="TreeGrafter"/>
</dbReference>
<dbReference type="InterPro" id="IPR016024">
    <property type="entry name" value="ARM-type_fold"/>
</dbReference>
<evidence type="ECO:0000313" key="12">
    <source>
        <dbReference type="Proteomes" id="UP001166286"/>
    </source>
</evidence>
<keyword evidence="2" id="KW-0813">Transport</keyword>
<evidence type="ECO:0008006" key="13">
    <source>
        <dbReference type="Google" id="ProtNLM"/>
    </source>
</evidence>
<comment type="similarity">
    <text evidence="6">Belongs to the DOP1 family.</text>
</comment>
<feature type="compositionally biased region" description="Polar residues" evidence="7">
    <location>
        <begin position="1074"/>
        <end position="1083"/>
    </location>
</feature>
<dbReference type="EMBL" id="JAFEKC020000004">
    <property type="protein sequence ID" value="KAK0514846.1"/>
    <property type="molecule type" value="Genomic_DNA"/>
</dbReference>
<accession>A0AA39R684</accession>
<comment type="caution">
    <text evidence="11">The sequence shown here is derived from an EMBL/GenBank/DDBJ whole genome shotgun (WGS) entry which is preliminary data.</text>
</comment>
<proteinExistence type="inferred from homology"/>
<dbReference type="PANTHER" id="PTHR14042">
    <property type="entry name" value="DOPEY-RELATED"/>
    <property type="match status" value="1"/>
</dbReference>
<feature type="region of interest" description="Disordered" evidence="7">
    <location>
        <begin position="1"/>
        <end position="24"/>
    </location>
</feature>
<evidence type="ECO:0000256" key="3">
    <source>
        <dbReference type="ARBA" id="ARBA00022927"/>
    </source>
</evidence>
<comment type="subcellular location">
    <subcellularLocation>
        <location evidence="1">Golgi apparatus membrane</location>
        <topology evidence="1">Peripheral membrane protein</topology>
    </subcellularLocation>
</comment>
<dbReference type="Pfam" id="PF24598">
    <property type="entry name" value="DOP1_C"/>
    <property type="match status" value="1"/>
</dbReference>